<organism evidence="1 2">
    <name type="scientific">Spiroplasma ixodetis</name>
    <dbReference type="NCBI Taxonomy" id="2141"/>
    <lineage>
        <taxon>Bacteria</taxon>
        <taxon>Bacillati</taxon>
        <taxon>Mycoplasmatota</taxon>
        <taxon>Mollicutes</taxon>
        <taxon>Entomoplasmatales</taxon>
        <taxon>Spiroplasmataceae</taxon>
        <taxon>Spiroplasma</taxon>
    </lineage>
</organism>
<sequence length="74" mass="8018">MNLTAYPKPNVGNINSGKITLNANLSKIKNIINVPKLKPKSPSGKLKNFIKIEANNCITVVIKGINIISHPNVL</sequence>
<accession>A0ABN6T0H8</accession>
<dbReference type="EMBL" id="AP026933">
    <property type="protein sequence ID" value="BDT04658.1"/>
    <property type="molecule type" value="Genomic_DNA"/>
</dbReference>
<gene>
    <name evidence="1" type="ORF">SHM_23040</name>
</gene>
<reference evidence="1 2" key="1">
    <citation type="journal article" date="2022" name="Front. Microbiol.">
        <title>Male-killing mechanisms vary between Spiroplasma species.</title>
        <authorList>
            <person name="Arai H."/>
            <person name="Inoue M."/>
            <person name="Kageyama D."/>
        </authorList>
    </citation>
    <scope>NUCLEOTIDE SEQUENCE [LARGE SCALE GENOMIC DNA]</scope>
    <source>
        <strain evidence="2">sHm</strain>
    </source>
</reference>
<evidence type="ECO:0000313" key="1">
    <source>
        <dbReference type="EMBL" id="BDT04658.1"/>
    </source>
</evidence>
<dbReference type="Proteomes" id="UP001163387">
    <property type="component" value="Chromosome"/>
</dbReference>
<protein>
    <submittedName>
        <fullName evidence="1">Uncharacterized protein</fullName>
    </submittedName>
</protein>
<keyword evidence="2" id="KW-1185">Reference proteome</keyword>
<name>A0ABN6T0H8_9MOLU</name>
<evidence type="ECO:0000313" key="2">
    <source>
        <dbReference type="Proteomes" id="UP001163387"/>
    </source>
</evidence>
<proteinExistence type="predicted"/>